<evidence type="ECO:0000313" key="2">
    <source>
        <dbReference type="EMBL" id="PZQ52283.1"/>
    </source>
</evidence>
<proteinExistence type="predicted"/>
<organism evidence="2 3">
    <name type="scientific">Rhodovulum sulfidophilum</name>
    <name type="common">Rhodobacter sulfidophilus</name>
    <dbReference type="NCBI Taxonomy" id="35806"/>
    <lineage>
        <taxon>Bacteria</taxon>
        <taxon>Pseudomonadati</taxon>
        <taxon>Pseudomonadota</taxon>
        <taxon>Alphaproteobacteria</taxon>
        <taxon>Rhodobacterales</taxon>
        <taxon>Paracoccaceae</taxon>
        <taxon>Rhodovulum</taxon>
    </lineage>
</organism>
<dbReference type="PROSITE" id="PS50883">
    <property type="entry name" value="EAL"/>
    <property type="match status" value="1"/>
</dbReference>
<dbReference type="AlphaFoldDB" id="A0A2W5QBZ3"/>
<evidence type="ECO:0000313" key="3">
    <source>
        <dbReference type="Proteomes" id="UP000249185"/>
    </source>
</evidence>
<feature type="domain" description="EAL" evidence="1">
    <location>
        <begin position="35"/>
        <end position="283"/>
    </location>
</feature>
<name>A0A2W5QBZ3_RHOSU</name>
<comment type="caution">
    <text evidence="2">The sequence shown here is derived from an EMBL/GenBank/DDBJ whole genome shotgun (WGS) entry which is preliminary data.</text>
</comment>
<dbReference type="InterPro" id="IPR050706">
    <property type="entry name" value="Cyclic-di-GMP_PDE-like"/>
</dbReference>
<dbReference type="InterPro" id="IPR035919">
    <property type="entry name" value="EAL_sf"/>
</dbReference>
<reference evidence="2 3" key="1">
    <citation type="submission" date="2017-08" db="EMBL/GenBank/DDBJ databases">
        <title>Infants hospitalized years apart are colonized by the same room-sourced microbial strains.</title>
        <authorList>
            <person name="Brooks B."/>
            <person name="Olm M.R."/>
            <person name="Firek B.A."/>
            <person name="Baker R."/>
            <person name="Thomas B.C."/>
            <person name="Morowitz M.J."/>
            <person name="Banfield J.F."/>
        </authorList>
    </citation>
    <scope>NUCLEOTIDE SEQUENCE [LARGE SCALE GENOMIC DNA]</scope>
    <source>
        <strain evidence="2">S2_005_002_R2_34</strain>
    </source>
</reference>
<evidence type="ECO:0000259" key="1">
    <source>
        <dbReference type="PROSITE" id="PS50883"/>
    </source>
</evidence>
<dbReference type="SMART" id="SM00052">
    <property type="entry name" value="EAL"/>
    <property type="match status" value="1"/>
</dbReference>
<dbReference type="Gene3D" id="3.20.20.450">
    <property type="entry name" value="EAL domain"/>
    <property type="match status" value="1"/>
</dbReference>
<accession>A0A2W5QBZ3</accession>
<dbReference type="PANTHER" id="PTHR33121:SF79">
    <property type="entry name" value="CYCLIC DI-GMP PHOSPHODIESTERASE PDED-RELATED"/>
    <property type="match status" value="1"/>
</dbReference>
<dbReference type="SUPFAM" id="SSF141868">
    <property type="entry name" value="EAL domain-like"/>
    <property type="match status" value="1"/>
</dbReference>
<dbReference type="EMBL" id="QFPW01000001">
    <property type="protein sequence ID" value="PZQ52283.1"/>
    <property type="molecule type" value="Genomic_DNA"/>
</dbReference>
<dbReference type="CDD" id="cd01948">
    <property type="entry name" value="EAL"/>
    <property type="match status" value="1"/>
</dbReference>
<protein>
    <submittedName>
        <fullName evidence="2">EAL domain-containing protein</fullName>
    </submittedName>
</protein>
<dbReference type="InterPro" id="IPR001633">
    <property type="entry name" value="EAL_dom"/>
</dbReference>
<sequence>MERSSSEFATVPGALAEIAAARREAELGASRLEARARIRFAVARGLAQGRLTFHYQPVVRAGARGFVAFHEMLARLRLPDGNMLAAGAFLPLVGEGELGREIDRLALAEALAALSDEPRLRLSINVSPRSMGDADWLALLGAPARRDVRARLIIEITEDAAIANADQTREFIDHARSFGCAFALDDFGAGATGFRHFRAFRCDIVKLDGSFVRGVDQQRDAQVLIECLGAVARHFEMMVVAERVETEAEADWLAANGIDCLQGYLVGRPAAAPELPALPAARRAAG</sequence>
<dbReference type="GO" id="GO:0071111">
    <property type="term" value="F:cyclic-guanylate-specific phosphodiesterase activity"/>
    <property type="evidence" value="ECO:0007669"/>
    <property type="project" value="InterPro"/>
</dbReference>
<dbReference type="PANTHER" id="PTHR33121">
    <property type="entry name" value="CYCLIC DI-GMP PHOSPHODIESTERASE PDEF"/>
    <property type="match status" value="1"/>
</dbReference>
<gene>
    <name evidence="2" type="ORF">DI556_01070</name>
</gene>
<dbReference type="Proteomes" id="UP000249185">
    <property type="component" value="Unassembled WGS sequence"/>
</dbReference>
<dbReference type="Pfam" id="PF00563">
    <property type="entry name" value="EAL"/>
    <property type="match status" value="1"/>
</dbReference>